<dbReference type="AlphaFoldDB" id="A0A1V6Z0W0"/>
<dbReference type="GO" id="GO:0016020">
    <property type="term" value="C:membrane"/>
    <property type="evidence" value="ECO:0007669"/>
    <property type="project" value="UniProtKB-SubCell"/>
</dbReference>
<accession>A0A1V6Z0W0</accession>
<feature type="transmembrane region" description="Helical" evidence="6">
    <location>
        <begin position="252"/>
        <end position="275"/>
    </location>
</feature>
<feature type="transmembrane region" description="Helical" evidence="6">
    <location>
        <begin position="89"/>
        <end position="111"/>
    </location>
</feature>
<dbReference type="EMBL" id="MOOB01000006">
    <property type="protein sequence ID" value="OQE93168.1"/>
    <property type="molecule type" value="Genomic_DNA"/>
</dbReference>
<evidence type="ECO:0000256" key="6">
    <source>
        <dbReference type="SAM" id="Phobius"/>
    </source>
</evidence>
<evidence type="ECO:0000313" key="9">
    <source>
        <dbReference type="Proteomes" id="UP000191691"/>
    </source>
</evidence>
<organism evidence="8 9">
    <name type="scientific">Penicillium nalgiovense</name>
    <dbReference type="NCBI Taxonomy" id="60175"/>
    <lineage>
        <taxon>Eukaryota</taxon>
        <taxon>Fungi</taxon>
        <taxon>Dikarya</taxon>
        <taxon>Ascomycota</taxon>
        <taxon>Pezizomycotina</taxon>
        <taxon>Eurotiomycetes</taxon>
        <taxon>Eurotiomycetidae</taxon>
        <taxon>Eurotiales</taxon>
        <taxon>Aspergillaceae</taxon>
        <taxon>Penicillium</taxon>
    </lineage>
</organism>
<evidence type="ECO:0000256" key="2">
    <source>
        <dbReference type="ARBA" id="ARBA00022692"/>
    </source>
</evidence>
<evidence type="ECO:0000259" key="7">
    <source>
        <dbReference type="Pfam" id="PF20684"/>
    </source>
</evidence>
<dbReference type="OMA" id="LIIQQHM"/>
<feature type="transmembrane region" description="Helical" evidence="6">
    <location>
        <begin position="6"/>
        <end position="29"/>
    </location>
</feature>
<feature type="transmembrane region" description="Helical" evidence="6">
    <location>
        <begin position="191"/>
        <end position="214"/>
    </location>
</feature>
<protein>
    <recommendedName>
        <fullName evidence="7">Rhodopsin domain-containing protein</fullName>
    </recommendedName>
</protein>
<feature type="domain" description="Rhodopsin" evidence="7">
    <location>
        <begin position="26"/>
        <end position="279"/>
    </location>
</feature>
<gene>
    <name evidence="8" type="ORF">PENNAL_c0006G05191</name>
</gene>
<dbReference type="STRING" id="60175.A0A1V6Z0W0"/>
<keyword evidence="3 6" id="KW-1133">Transmembrane helix</keyword>
<name>A0A1V6Z0W0_PENNA</name>
<keyword evidence="9" id="KW-1185">Reference proteome</keyword>
<comment type="caution">
    <text evidence="8">The sequence shown here is derived from an EMBL/GenBank/DDBJ whole genome shotgun (WGS) entry which is preliminary data.</text>
</comment>
<proteinExistence type="inferred from homology"/>
<feature type="transmembrane region" description="Helical" evidence="6">
    <location>
        <begin position="41"/>
        <end position="61"/>
    </location>
</feature>
<evidence type="ECO:0000256" key="4">
    <source>
        <dbReference type="ARBA" id="ARBA00023136"/>
    </source>
</evidence>
<evidence type="ECO:0000256" key="3">
    <source>
        <dbReference type="ARBA" id="ARBA00022989"/>
    </source>
</evidence>
<dbReference type="PROSITE" id="PS51257">
    <property type="entry name" value="PROKAR_LIPOPROTEIN"/>
    <property type="match status" value="1"/>
</dbReference>
<dbReference type="PANTHER" id="PTHR33048">
    <property type="entry name" value="PTH11-LIKE INTEGRAL MEMBRANE PROTEIN (AFU_ORTHOLOGUE AFUA_5G11245)"/>
    <property type="match status" value="1"/>
</dbReference>
<evidence type="ECO:0000256" key="1">
    <source>
        <dbReference type="ARBA" id="ARBA00004141"/>
    </source>
</evidence>
<dbReference type="Proteomes" id="UP000191691">
    <property type="component" value="Unassembled WGS sequence"/>
</dbReference>
<comment type="similarity">
    <text evidence="5">Belongs to the SAT4 family.</text>
</comment>
<dbReference type="Pfam" id="PF20684">
    <property type="entry name" value="Fung_rhodopsin"/>
    <property type="match status" value="1"/>
</dbReference>
<feature type="transmembrane region" description="Helical" evidence="6">
    <location>
        <begin position="123"/>
        <end position="145"/>
    </location>
</feature>
<sequence length="363" mass="40335">MVRPELGQVVAWYVCTVAACVFLVCRLVVRLGLLKRLYLDDLFVVLAALCLIGDLAIQHYMFNQGTGMSEMANTTLDEKINMMKFIHQMIIPGSTLYVTSLWLIKASMVIFYKRLADRTRYQIVYNITLGLLAATWLVLFFDIIFKCYPPQRQWEGITNPECEDASISTTADAGTDDLSVTCPQGPSTVNYWLTILFNIFSDVFIICLPITQVVRLKMPRKQKWGVISVFLLGGLVVIASIIRAIYSHRNEQMITCTVSMVETAIAIIASCLPVLRTLVFGSHSRTGTYSGRRGYELSHSGVHTGAATGKQNTSVSVSQSHVDRGADELSCHDSEDGLVKDTTPASGPGIAVRHEYFVQEDRV</sequence>
<dbReference type="InterPro" id="IPR049326">
    <property type="entry name" value="Rhodopsin_dom_fungi"/>
</dbReference>
<evidence type="ECO:0000256" key="5">
    <source>
        <dbReference type="ARBA" id="ARBA00038359"/>
    </source>
</evidence>
<comment type="subcellular location">
    <subcellularLocation>
        <location evidence="1">Membrane</location>
        <topology evidence="1">Multi-pass membrane protein</topology>
    </subcellularLocation>
</comment>
<keyword evidence="4 6" id="KW-0472">Membrane</keyword>
<reference evidence="9" key="1">
    <citation type="journal article" date="2017" name="Nat. Microbiol.">
        <title>Global analysis of biosynthetic gene clusters reveals vast potential of secondary metabolite production in Penicillium species.</title>
        <authorList>
            <person name="Nielsen J.C."/>
            <person name="Grijseels S."/>
            <person name="Prigent S."/>
            <person name="Ji B."/>
            <person name="Dainat J."/>
            <person name="Nielsen K.F."/>
            <person name="Frisvad J.C."/>
            <person name="Workman M."/>
            <person name="Nielsen J."/>
        </authorList>
    </citation>
    <scope>NUCLEOTIDE SEQUENCE [LARGE SCALE GENOMIC DNA]</scope>
    <source>
        <strain evidence="9">IBT 13039</strain>
    </source>
</reference>
<dbReference type="InterPro" id="IPR052337">
    <property type="entry name" value="SAT4-like"/>
</dbReference>
<evidence type="ECO:0000313" key="8">
    <source>
        <dbReference type="EMBL" id="OQE93168.1"/>
    </source>
</evidence>
<keyword evidence="2 6" id="KW-0812">Transmembrane</keyword>
<dbReference type="PANTHER" id="PTHR33048:SF114">
    <property type="entry name" value="MEMBRANE PROTEIN PTH11-LIKE, PUTATIVE (AFU_ORTHOLOGUE AFUA_7G06620)-RELATED"/>
    <property type="match status" value="1"/>
</dbReference>
<feature type="transmembrane region" description="Helical" evidence="6">
    <location>
        <begin position="226"/>
        <end position="246"/>
    </location>
</feature>